<comment type="caution">
    <text evidence="2">The sequence shown here is derived from an EMBL/GenBank/DDBJ whole genome shotgun (WGS) entry which is preliminary data.</text>
</comment>
<dbReference type="EMBL" id="NKXS01004694">
    <property type="protein sequence ID" value="PIN05628.1"/>
    <property type="molecule type" value="Genomic_DNA"/>
</dbReference>
<evidence type="ECO:0000313" key="2">
    <source>
        <dbReference type="EMBL" id="PIN05628.1"/>
    </source>
</evidence>
<protein>
    <recommendedName>
        <fullName evidence="4">Non-specific serine/threonine protein kinase</fullName>
    </recommendedName>
</protein>
<gene>
    <name evidence="2" type="ORF">CDL12_21830</name>
</gene>
<dbReference type="AlphaFoldDB" id="A0A2G9GK46"/>
<name>A0A2G9GK46_9LAMI</name>
<sequence>MSLDFLFLVFSLYKIIENLNFVCRQRRCWNKWKLCAKWKVTLKKKTNSLNPSSRKKCVVKVNQLLLLLGSILFVPSYSRQFSSGTLSSPFFFDVQG</sequence>
<evidence type="ECO:0000313" key="3">
    <source>
        <dbReference type="Proteomes" id="UP000231279"/>
    </source>
</evidence>
<reference evidence="3" key="1">
    <citation type="journal article" date="2018" name="Gigascience">
        <title>Genome assembly of the Pink Ipe (Handroanthus impetiginosus, Bignoniaceae), a highly valued, ecologically keystone Neotropical timber forest tree.</title>
        <authorList>
            <person name="Silva-Junior O.B."/>
            <person name="Grattapaglia D."/>
            <person name="Novaes E."/>
            <person name="Collevatti R.G."/>
        </authorList>
    </citation>
    <scope>NUCLEOTIDE SEQUENCE [LARGE SCALE GENOMIC DNA]</scope>
    <source>
        <strain evidence="3">cv. UFG-1</strain>
    </source>
</reference>
<evidence type="ECO:0008006" key="4">
    <source>
        <dbReference type="Google" id="ProtNLM"/>
    </source>
</evidence>
<accession>A0A2G9GK46</accession>
<keyword evidence="1" id="KW-0732">Signal</keyword>
<feature type="chain" id="PRO_5013681528" description="Non-specific serine/threonine protein kinase" evidence="1">
    <location>
        <begin position="19"/>
        <end position="96"/>
    </location>
</feature>
<dbReference type="Proteomes" id="UP000231279">
    <property type="component" value="Unassembled WGS sequence"/>
</dbReference>
<feature type="signal peptide" evidence="1">
    <location>
        <begin position="1"/>
        <end position="18"/>
    </location>
</feature>
<evidence type="ECO:0000256" key="1">
    <source>
        <dbReference type="SAM" id="SignalP"/>
    </source>
</evidence>
<organism evidence="2 3">
    <name type="scientific">Handroanthus impetiginosus</name>
    <dbReference type="NCBI Taxonomy" id="429701"/>
    <lineage>
        <taxon>Eukaryota</taxon>
        <taxon>Viridiplantae</taxon>
        <taxon>Streptophyta</taxon>
        <taxon>Embryophyta</taxon>
        <taxon>Tracheophyta</taxon>
        <taxon>Spermatophyta</taxon>
        <taxon>Magnoliopsida</taxon>
        <taxon>eudicotyledons</taxon>
        <taxon>Gunneridae</taxon>
        <taxon>Pentapetalae</taxon>
        <taxon>asterids</taxon>
        <taxon>lamiids</taxon>
        <taxon>Lamiales</taxon>
        <taxon>Bignoniaceae</taxon>
        <taxon>Crescentiina</taxon>
        <taxon>Tabebuia alliance</taxon>
        <taxon>Handroanthus</taxon>
    </lineage>
</organism>
<proteinExistence type="predicted"/>
<keyword evidence="3" id="KW-1185">Reference proteome</keyword>